<dbReference type="Proteomes" id="UP000499080">
    <property type="component" value="Unassembled WGS sequence"/>
</dbReference>
<protein>
    <submittedName>
        <fullName evidence="1">Uncharacterized protein</fullName>
    </submittedName>
</protein>
<comment type="caution">
    <text evidence="1">The sequence shown here is derived from an EMBL/GenBank/DDBJ whole genome shotgun (WGS) entry which is preliminary data.</text>
</comment>
<dbReference type="EMBL" id="BGPR01006379">
    <property type="protein sequence ID" value="GBN18447.1"/>
    <property type="molecule type" value="Genomic_DNA"/>
</dbReference>
<dbReference type="AlphaFoldDB" id="A0A4Y2LYE4"/>
<accession>A0A4Y2LYE4</accession>
<reference evidence="1 2" key="1">
    <citation type="journal article" date="2019" name="Sci. Rep.">
        <title>Orb-weaving spider Araneus ventricosus genome elucidates the spidroin gene catalogue.</title>
        <authorList>
            <person name="Kono N."/>
            <person name="Nakamura H."/>
            <person name="Ohtoshi R."/>
            <person name="Moran D.A.P."/>
            <person name="Shinohara A."/>
            <person name="Yoshida Y."/>
            <person name="Fujiwara M."/>
            <person name="Mori M."/>
            <person name="Tomita M."/>
            <person name="Arakawa K."/>
        </authorList>
    </citation>
    <scope>NUCLEOTIDE SEQUENCE [LARGE SCALE GENOMIC DNA]</scope>
</reference>
<organism evidence="1 2">
    <name type="scientific">Araneus ventricosus</name>
    <name type="common">Orbweaver spider</name>
    <name type="synonym">Epeira ventricosa</name>
    <dbReference type="NCBI Taxonomy" id="182803"/>
    <lineage>
        <taxon>Eukaryota</taxon>
        <taxon>Metazoa</taxon>
        <taxon>Ecdysozoa</taxon>
        <taxon>Arthropoda</taxon>
        <taxon>Chelicerata</taxon>
        <taxon>Arachnida</taxon>
        <taxon>Araneae</taxon>
        <taxon>Araneomorphae</taxon>
        <taxon>Entelegynae</taxon>
        <taxon>Araneoidea</taxon>
        <taxon>Araneidae</taxon>
        <taxon>Araneus</taxon>
    </lineage>
</organism>
<evidence type="ECO:0000313" key="2">
    <source>
        <dbReference type="Proteomes" id="UP000499080"/>
    </source>
</evidence>
<sequence>MNTKHMKEVMEIIRLFGLDIKVPSDECSSYEGPADDLKNKTQKCEHKHVRKNYDGFNVCLTCHEELRYNPNKPPFDLLEMYLNMKRQKRWKSRMKNLTKWLGTYNITFEEELLDELFDFIHKYEELFLERKSLISKEYILFHLLRKGIIRPRLSCLK</sequence>
<name>A0A4Y2LYE4_ARAVE</name>
<gene>
    <name evidence="1" type="ORF">AVEN_78475_1</name>
</gene>
<keyword evidence="2" id="KW-1185">Reference proteome</keyword>
<proteinExistence type="predicted"/>
<evidence type="ECO:0000313" key="1">
    <source>
        <dbReference type="EMBL" id="GBN18447.1"/>
    </source>
</evidence>